<name>A0AA37BFS7_9ACTN</name>
<sequence>MGRMARSLGRPARWTGRSRTGEHHGEVFTGPFSASGPTFCAIHSVHRATMNRPVSDHGRPRPATMSPGGRSPAARYVPAALPVRPESGGIRPMTIESAQLIINLLVVYQRGGLYPQPYG</sequence>
<evidence type="ECO:0000256" key="1">
    <source>
        <dbReference type="SAM" id="MobiDB-lite"/>
    </source>
</evidence>
<reference evidence="2" key="2">
    <citation type="submission" date="2022-09" db="EMBL/GenBank/DDBJ databases">
        <authorList>
            <person name="Sun Q."/>
            <person name="Ohkuma M."/>
        </authorList>
    </citation>
    <scope>NUCLEOTIDE SEQUENCE</scope>
    <source>
        <strain evidence="2">JCM 3093</strain>
    </source>
</reference>
<feature type="region of interest" description="Disordered" evidence="1">
    <location>
        <begin position="1"/>
        <end position="30"/>
    </location>
</feature>
<dbReference type="Proteomes" id="UP000627984">
    <property type="component" value="Unassembled WGS sequence"/>
</dbReference>
<accession>A0AA37BFS7</accession>
<organism evidence="2 3">
    <name type="scientific">Planomonospora parontospora</name>
    <dbReference type="NCBI Taxonomy" id="58119"/>
    <lineage>
        <taxon>Bacteria</taxon>
        <taxon>Bacillati</taxon>
        <taxon>Actinomycetota</taxon>
        <taxon>Actinomycetes</taxon>
        <taxon>Streptosporangiales</taxon>
        <taxon>Streptosporangiaceae</taxon>
        <taxon>Planomonospora</taxon>
    </lineage>
</organism>
<dbReference type="EMBL" id="BMQD01000007">
    <property type="protein sequence ID" value="GGK65675.1"/>
    <property type="molecule type" value="Genomic_DNA"/>
</dbReference>
<proteinExistence type="predicted"/>
<comment type="caution">
    <text evidence="2">The sequence shown here is derived from an EMBL/GenBank/DDBJ whole genome shotgun (WGS) entry which is preliminary data.</text>
</comment>
<evidence type="ECO:0000313" key="2">
    <source>
        <dbReference type="EMBL" id="GGK65675.1"/>
    </source>
</evidence>
<reference evidence="2" key="1">
    <citation type="journal article" date="2014" name="Int. J. Syst. Evol. Microbiol.">
        <title>Complete genome sequence of Corynebacterium casei LMG S-19264T (=DSM 44701T), isolated from a smear-ripened cheese.</title>
        <authorList>
            <consortium name="US DOE Joint Genome Institute (JGI-PGF)"/>
            <person name="Walter F."/>
            <person name="Albersmeier A."/>
            <person name="Kalinowski J."/>
            <person name="Ruckert C."/>
        </authorList>
    </citation>
    <scope>NUCLEOTIDE SEQUENCE</scope>
    <source>
        <strain evidence="2">JCM 3093</strain>
    </source>
</reference>
<dbReference type="AlphaFoldDB" id="A0AA37BFS7"/>
<feature type="region of interest" description="Disordered" evidence="1">
    <location>
        <begin position="50"/>
        <end position="74"/>
    </location>
</feature>
<protein>
    <submittedName>
        <fullName evidence="2">Uncharacterized protein</fullName>
    </submittedName>
</protein>
<gene>
    <name evidence="2" type="ORF">GCM10010126_26270</name>
</gene>
<evidence type="ECO:0000313" key="3">
    <source>
        <dbReference type="Proteomes" id="UP000627984"/>
    </source>
</evidence>